<dbReference type="EMBL" id="SODF01000002">
    <property type="protein sequence ID" value="TDW18418.1"/>
    <property type="molecule type" value="Genomic_DNA"/>
</dbReference>
<name>A0A4R7ZPE8_9ACTN</name>
<evidence type="ECO:0000313" key="1">
    <source>
        <dbReference type="EMBL" id="TDW18418.1"/>
    </source>
</evidence>
<protein>
    <submittedName>
        <fullName evidence="1">Uncharacterized protein</fullName>
    </submittedName>
</protein>
<accession>A0A4R7ZPE8</accession>
<dbReference type="OrthoDB" id="5121436at2"/>
<dbReference type="Proteomes" id="UP000295447">
    <property type="component" value="Unassembled WGS sequence"/>
</dbReference>
<keyword evidence="2" id="KW-1185">Reference proteome</keyword>
<organism evidence="1 2">
    <name type="scientific">Kribbella kalugense</name>
    <dbReference type="NCBI Taxonomy" id="2512221"/>
    <lineage>
        <taxon>Bacteria</taxon>
        <taxon>Bacillati</taxon>
        <taxon>Actinomycetota</taxon>
        <taxon>Actinomycetes</taxon>
        <taxon>Propionibacteriales</taxon>
        <taxon>Kribbellaceae</taxon>
        <taxon>Kribbella</taxon>
    </lineage>
</organism>
<gene>
    <name evidence="1" type="ORF">EV650_5004</name>
</gene>
<proteinExistence type="predicted"/>
<reference evidence="1 2" key="1">
    <citation type="submission" date="2019-03" db="EMBL/GenBank/DDBJ databases">
        <title>Genomic Encyclopedia of Type Strains, Phase III (KMG-III): the genomes of soil and plant-associated and newly described type strains.</title>
        <authorList>
            <person name="Whitman W."/>
        </authorList>
    </citation>
    <scope>NUCLEOTIDE SEQUENCE [LARGE SCALE GENOMIC DNA]</scope>
    <source>
        <strain evidence="1 2">VKM Ac-2570</strain>
    </source>
</reference>
<dbReference type="RefSeq" id="WP_134121409.1">
    <property type="nucleotide sequence ID" value="NZ_SODF01000002.1"/>
</dbReference>
<comment type="caution">
    <text evidence="1">The sequence shown here is derived from an EMBL/GenBank/DDBJ whole genome shotgun (WGS) entry which is preliminary data.</text>
</comment>
<dbReference type="AlphaFoldDB" id="A0A4R7ZPE8"/>
<evidence type="ECO:0000313" key="2">
    <source>
        <dbReference type="Proteomes" id="UP000295447"/>
    </source>
</evidence>
<sequence length="174" mass="20086">MSDKDYPKLGAYRELSELERIRRLGPNEEWVPLDVTGEARYSAECDRIRAMLRQLDAYDGGMLWDSETATLTIQMTSEDALQEARLLLLVTDPTWLRVMFVQVQYPLQELNQLASRLFEHQNEWAGASGFSGGVDQRANRLELLLDGEHPDADLLIRAVERLADPRIKLEVWRR</sequence>